<keyword evidence="2" id="KW-1003">Cell membrane</keyword>
<organism evidence="9 10">
    <name type="scientific">candidate division MSBL1 archaeon SCGC-AAA259I09</name>
    <dbReference type="NCBI Taxonomy" id="1698267"/>
    <lineage>
        <taxon>Archaea</taxon>
        <taxon>Methanobacteriati</taxon>
        <taxon>Methanobacteriota</taxon>
        <taxon>candidate division MSBL1</taxon>
    </lineage>
</organism>
<evidence type="ECO:0000259" key="8">
    <source>
        <dbReference type="Pfam" id="PF06271"/>
    </source>
</evidence>
<dbReference type="Proteomes" id="UP000070463">
    <property type="component" value="Unassembled WGS sequence"/>
</dbReference>
<accession>A0A133UQA8</accession>
<evidence type="ECO:0000256" key="3">
    <source>
        <dbReference type="ARBA" id="ARBA00022692"/>
    </source>
</evidence>
<keyword evidence="4 7" id="KW-1133">Transmembrane helix</keyword>
<evidence type="ECO:0000256" key="6">
    <source>
        <dbReference type="SAM" id="Coils"/>
    </source>
</evidence>
<dbReference type="InterPro" id="IPR010432">
    <property type="entry name" value="RDD"/>
</dbReference>
<comment type="subcellular location">
    <subcellularLocation>
        <location evidence="1">Cell membrane</location>
        <topology evidence="1">Multi-pass membrane protein</topology>
    </subcellularLocation>
</comment>
<keyword evidence="10" id="KW-1185">Reference proteome</keyword>
<evidence type="ECO:0000256" key="7">
    <source>
        <dbReference type="SAM" id="Phobius"/>
    </source>
</evidence>
<keyword evidence="5 7" id="KW-0472">Membrane</keyword>
<feature type="coiled-coil region" evidence="6">
    <location>
        <begin position="192"/>
        <end position="247"/>
    </location>
</feature>
<evidence type="ECO:0000256" key="1">
    <source>
        <dbReference type="ARBA" id="ARBA00004651"/>
    </source>
</evidence>
<dbReference type="PANTHER" id="PTHR36115:SF4">
    <property type="entry name" value="MEMBRANE PROTEIN"/>
    <property type="match status" value="1"/>
</dbReference>
<evidence type="ECO:0000313" key="10">
    <source>
        <dbReference type="Proteomes" id="UP000070463"/>
    </source>
</evidence>
<keyword evidence="6" id="KW-0175">Coiled coil</keyword>
<dbReference type="PANTHER" id="PTHR36115">
    <property type="entry name" value="PROLINE-RICH ANTIGEN HOMOLOG-RELATED"/>
    <property type="match status" value="1"/>
</dbReference>
<dbReference type="EMBL" id="LHXR01000082">
    <property type="protein sequence ID" value="KXA96434.1"/>
    <property type="molecule type" value="Genomic_DNA"/>
</dbReference>
<comment type="caution">
    <text evidence="9">The sequence shown here is derived from an EMBL/GenBank/DDBJ whole genome shotgun (WGS) entry which is preliminary data.</text>
</comment>
<sequence>MDREKISKEFKSENSNQFTSKGQIFQSFLAPFWKRLVAWLVDQAFLALAIFVLLYLIAGNLENFIDFLSYSPILLVLADVLGNLTYFTILEGSTSQTLGKKLLEVIILDMEGEEVDYITAFLRRIGLIVPLFSIIDGAAILFTSKNQRVFDIIADTIVVNKKHHEAASKFLQNEEVEEYLKGDKQTKQVFEEEKEKKMLENLRKAKEKLKNRYDNGEMEEEQYLRLKNKYESRIKTLERRLRADNKKD</sequence>
<name>A0A133UQA8_9EURY</name>
<keyword evidence="3 7" id="KW-0812">Transmembrane</keyword>
<proteinExistence type="predicted"/>
<dbReference type="GO" id="GO:0005886">
    <property type="term" value="C:plasma membrane"/>
    <property type="evidence" value="ECO:0007669"/>
    <property type="project" value="UniProtKB-SubCell"/>
</dbReference>
<evidence type="ECO:0000256" key="2">
    <source>
        <dbReference type="ARBA" id="ARBA00022475"/>
    </source>
</evidence>
<gene>
    <name evidence="9" type="ORF">AKJ37_05250</name>
</gene>
<evidence type="ECO:0000256" key="5">
    <source>
        <dbReference type="ARBA" id="ARBA00023136"/>
    </source>
</evidence>
<feature type="domain" description="RDD" evidence="8">
    <location>
        <begin position="29"/>
        <end position="154"/>
    </location>
</feature>
<dbReference type="Pfam" id="PF06271">
    <property type="entry name" value="RDD"/>
    <property type="match status" value="1"/>
</dbReference>
<reference evidence="9 10" key="1">
    <citation type="journal article" date="2016" name="Sci. Rep.">
        <title>Metabolic traits of an uncultured archaeal lineage -MSBL1- from brine pools of the Red Sea.</title>
        <authorList>
            <person name="Mwirichia R."/>
            <person name="Alam I."/>
            <person name="Rashid M."/>
            <person name="Vinu M."/>
            <person name="Ba-Alawi W."/>
            <person name="Anthony Kamau A."/>
            <person name="Kamanda Ngugi D."/>
            <person name="Goker M."/>
            <person name="Klenk H.P."/>
            <person name="Bajic V."/>
            <person name="Stingl U."/>
        </authorList>
    </citation>
    <scope>NUCLEOTIDE SEQUENCE [LARGE SCALE GENOMIC DNA]</scope>
    <source>
        <strain evidence="9">SCGC-AAA259I09</strain>
    </source>
</reference>
<feature type="transmembrane region" description="Helical" evidence="7">
    <location>
        <begin position="70"/>
        <end position="90"/>
    </location>
</feature>
<feature type="transmembrane region" description="Helical" evidence="7">
    <location>
        <begin position="36"/>
        <end position="58"/>
    </location>
</feature>
<protein>
    <recommendedName>
        <fullName evidence="8">RDD domain-containing protein</fullName>
    </recommendedName>
</protein>
<evidence type="ECO:0000256" key="4">
    <source>
        <dbReference type="ARBA" id="ARBA00022989"/>
    </source>
</evidence>
<dbReference type="InterPro" id="IPR051791">
    <property type="entry name" value="Pra-immunoreactive"/>
</dbReference>
<dbReference type="AlphaFoldDB" id="A0A133UQA8"/>
<evidence type="ECO:0000313" key="9">
    <source>
        <dbReference type="EMBL" id="KXA96434.1"/>
    </source>
</evidence>